<feature type="transmembrane region" description="Helical" evidence="6">
    <location>
        <begin position="377"/>
        <end position="399"/>
    </location>
</feature>
<keyword evidence="4 6" id="KW-1133">Transmembrane helix</keyword>
<feature type="transmembrane region" description="Helical" evidence="6">
    <location>
        <begin position="349"/>
        <end position="371"/>
    </location>
</feature>
<protein>
    <submittedName>
        <fullName evidence="7">MFS transporter</fullName>
    </submittedName>
</protein>
<evidence type="ECO:0000256" key="2">
    <source>
        <dbReference type="ARBA" id="ARBA00022475"/>
    </source>
</evidence>
<dbReference type="GO" id="GO:0005886">
    <property type="term" value="C:plasma membrane"/>
    <property type="evidence" value="ECO:0007669"/>
    <property type="project" value="UniProtKB-SubCell"/>
</dbReference>
<sequence length="420" mass="43503">MLSRMTITAPTAKRPLPAVPPADRAERLLLPATFITSLGNGFQLVAAAVLVFTTGNSALAVGWLYILVSVPPALLSLWFGTVADRFDRRTLCLTADLASAAAAAFLPVWILTGGDPGPVAYGTAFALSLLSAMFMPASNALIKERVHPSRTARFSAHYEMAMQLGLLLSAAAGGILIHYVGTTPLFLFNGVTFLASAVALWAMRKAPARPETAAHAAETDGAAGAPLARLGLLYACGQTMIMVSNTTLIVLVYDAFDRGAGVYGIVDALAGLGFCVAAALYPRVSARFGEFRTAVAGGIGCALMSFVLPLHLAVLLIAVPPAAFMVGLSRVGMRSILLRSVPERRAGRLFGAVNAAGLGLSAAMTILVAAVADATHIRYGFYVLGAFCALATAATALSLRGRMTAAAPVPEIGRVTRTGA</sequence>
<evidence type="ECO:0000256" key="4">
    <source>
        <dbReference type="ARBA" id="ARBA00022989"/>
    </source>
</evidence>
<organism evidence="7 8">
    <name type="scientific">Glycomyces terrestris</name>
    <dbReference type="NCBI Taxonomy" id="2493553"/>
    <lineage>
        <taxon>Bacteria</taxon>
        <taxon>Bacillati</taxon>
        <taxon>Actinomycetota</taxon>
        <taxon>Actinomycetes</taxon>
        <taxon>Glycomycetales</taxon>
        <taxon>Glycomycetaceae</taxon>
        <taxon>Glycomyces</taxon>
    </lineage>
</organism>
<feature type="transmembrane region" description="Helical" evidence="6">
    <location>
        <begin position="28"/>
        <end position="52"/>
    </location>
</feature>
<keyword evidence="2" id="KW-1003">Cell membrane</keyword>
<dbReference type="Pfam" id="PF07690">
    <property type="entry name" value="MFS_1"/>
    <property type="match status" value="2"/>
</dbReference>
<dbReference type="EMBL" id="RSEB01000001">
    <property type="protein sequence ID" value="RRS01794.1"/>
    <property type="molecule type" value="Genomic_DNA"/>
</dbReference>
<evidence type="ECO:0000256" key="6">
    <source>
        <dbReference type="SAM" id="Phobius"/>
    </source>
</evidence>
<reference evidence="7 8" key="1">
    <citation type="submission" date="2018-12" db="EMBL/GenBank/DDBJ databases">
        <title>Glycomyces sp. YIM 121974 draft genome.</title>
        <authorList>
            <person name="Li Q."/>
        </authorList>
    </citation>
    <scope>NUCLEOTIDE SEQUENCE [LARGE SCALE GENOMIC DNA]</scope>
    <source>
        <strain evidence="7 8">YIM 121974</strain>
    </source>
</reference>
<evidence type="ECO:0000313" key="7">
    <source>
        <dbReference type="EMBL" id="RRS01794.1"/>
    </source>
</evidence>
<comment type="subcellular location">
    <subcellularLocation>
        <location evidence="1">Cell membrane</location>
        <topology evidence="1">Multi-pass membrane protein</topology>
    </subcellularLocation>
</comment>
<accession>A0A426V4F9</accession>
<dbReference type="InterPro" id="IPR011701">
    <property type="entry name" value="MFS"/>
</dbReference>
<dbReference type="Gene3D" id="1.20.1250.20">
    <property type="entry name" value="MFS general substrate transporter like domains"/>
    <property type="match status" value="1"/>
</dbReference>
<dbReference type="PANTHER" id="PTHR23513:SF11">
    <property type="entry name" value="STAPHYLOFERRIN A TRANSPORTER"/>
    <property type="match status" value="1"/>
</dbReference>
<dbReference type="PANTHER" id="PTHR23513">
    <property type="entry name" value="INTEGRAL MEMBRANE EFFLUX PROTEIN-RELATED"/>
    <property type="match status" value="1"/>
</dbReference>
<feature type="transmembrane region" description="Helical" evidence="6">
    <location>
        <begin position="58"/>
        <end position="79"/>
    </location>
</feature>
<keyword evidence="3 6" id="KW-0812">Transmembrane</keyword>
<gene>
    <name evidence="7" type="ORF">EIW28_03280</name>
</gene>
<dbReference type="CDD" id="cd06173">
    <property type="entry name" value="MFS_MefA_like"/>
    <property type="match status" value="1"/>
</dbReference>
<comment type="caution">
    <text evidence="7">The sequence shown here is derived from an EMBL/GenBank/DDBJ whole genome shotgun (WGS) entry which is preliminary data.</text>
</comment>
<feature type="transmembrane region" description="Helical" evidence="6">
    <location>
        <begin position="262"/>
        <end position="281"/>
    </location>
</feature>
<proteinExistence type="predicted"/>
<dbReference type="GO" id="GO:0022857">
    <property type="term" value="F:transmembrane transporter activity"/>
    <property type="evidence" value="ECO:0007669"/>
    <property type="project" value="InterPro"/>
</dbReference>
<feature type="transmembrane region" description="Helical" evidence="6">
    <location>
        <begin position="232"/>
        <end position="256"/>
    </location>
</feature>
<keyword evidence="8" id="KW-1185">Reference proteome</keyword>
<feature type="transmembrane region" description="Helical" evidence="6">
    <location>
        <begin position="91"/>
        <end position="112"/>
    </location>
</feature>
<evidence type="ECO:0000256" key="1">
    <source>
        <dbReference type="ARBA" id="ARBA00004651"/>
    </source>
</evidence>
<dbReference type="SUPFAM" id="SSF103473">
    <property type="entry name" value="MFS general substrate transporter"/>
    <property type="match status" value="1"/>
</dbReference>
<evidence type="ECO:0000256" key="5">
    <source>
        <dbReference type="ARBA" id="ARBA00023136"/>
    </source>
</evidence>
<feature type="transmembrane region" description="Helical" evidence="6">
    <location>
        <begin position="161"/>
        <end position="180"/>
    </location>
</feature>
<feature type="transmembrane region" description="Helical" evidence="6">
    <location>
        <begin position="318"/>
        <end position="337"/>
    </location>
</feature>
<evidence type="ECO:0000256" key="3">
    <source>
        <dbReference type="ARBA" id="ARBA00022692"/>
    </source>
</evidence>
<dbReference type="Proteomes" id="UP000277256">
    <property type="component" value="Unassembled WGS sequence"/>
</dbReference>
<dbReference type="InterPro" id="IPR036259">
    <property type="entry name" value="MFS_trans_sf"/>
</dbReference>
<dbReference type="AlphaFoldDB" id="A0A426V4F9"/>
<feature type="transmembrane region" description="Helical" evidence="6">
    <location>
        <begin position="118"/>
        <end position="141"/>
    </location>
</feature>
<evidence type="ECO:0000313" key="8">
    <source>
        <dbReference type="Proteomes" id="UP000277256"/>
    </source>
</evidence>
<name>A0A426V4F9_9ACTN</name>
<keyword evidence="5 6" id="KW-0472">Membrane</keyword>